<evidence type="ECO:0000256" key="6">
    <source>
        <dbReference type="ARBA" id="ARBA00022801"/>
    </source>
</evidence>
<reference evidence="10" key="2">
    <citation type="journal article" date="2014" name="ISME J.">
        <title>Microbial stratification in low pH oxic and suboxic macroscopic growths along an acid mine drainage.</title>
        <authorList>
            <person name="Mendez-Garcia C."/>
            <person name="Mesa V."/>
            <person name="Sprenger R.R."/>
            <person name="Richter M."/>
            <person name="Diez M.S."/>
            <person name="Solano J."/>
            <person name="Bargiela R."/>
            <person name="Golyshina O.V."/>
            <person name="Manteca A."/>
            <person name="Ramos J.L."/>
            <person name="Gallego J.R."/>
            <person name="Llorente I."/>
            <person name="Martins Dos Santos V.A."/>
            <person name="Jensen O.N."/>
            <person name="Pelaez A.I."/>
            <person name="Sanchez J."/>
            <person name="Ferrer M."/>
        </authorList>
    </citation>
    <scope>NUCLEOTIDE SEQUENCE</scope>
</reference>
<keyword evidence="6" id="KW-0378">Hydrolase</keyword>
<dbReference type="PANTHER" id="PTHR43344:SF2">
    <property type="entry name" value="PHOSPHOSERINE PHOSPHATASE"/>
    <property type="match status" value="1"/>
</dbReference>
<evidence type="ECO:0000256" key="1">
    <source>
        <dbReference type="ARBA" id="ARBA00001946"/>
    </source>
</evidence>
<comment type="cofactor">
    <cofactor evidence="1">
        <name>Mg(2+)</name>
        <dbReference type="ChEBI" id="CHEBI:18420"/>
    </cofactor>
</comment>
<accession>T1BZ87</accession>
<feature type="transmembrane region" description="Helical" evidence="9">
    <location>
        <begin position="39"/>
        <end position="61"/>
    </location>
</feature>
<keyword evidence="4" id="KW-0028">Amino-acid biosynthesis</keyword>
<organism evidence="10">
    <name type="scientific">mine drainage metagenome</name>
    <dbReference type="NCBI Taxonomy" id="410659"/>
    <lineage>
        <taxon>unclassified sequences</taxon>
        <taxon>metagenomes</taxon>
        <taxon>ecological metagenomes</taxon>
    </lineage>
</organism>
<comment type="pathway">
    <text evidence="2">Amino-acid biosynthesis; L-serine biosynthesis; L-serine from 3-phospho-D-glycerate: step 3/3.</text>
</comment>
<keyword evidence="7" id="KW-0460">Magnesium</keyword>
<dbReference type="AlphaFoldDB" id="T1BZ87"/>
<dbReference type="InterPro" id="IPR036412">
    <property type="entry name" value="HAD-like_sf"/>
</dbReference>
<dbReference type="GO" id="GO:0006564">
    <property type="term" value="P:L-serine biosynthetic process"/>
    <property type="evidence" value="ECO:0007669"/>
    <property type="project" value="UniProtKB-KW"/>
</dbReference>
<keyword evidence="9" id="KW-0472">Membrane</keyword>
<dbReference type="SUPFAM" id="SSF56784">
    <property type="entry name" value="HAD-like"/>
    <property type="match status" value="1"/>
</dbReference>
<evidence type="ECO:0000256" key="4">
    <source>
        <dbReference type="ARBA" id="ARBA00022605"/>
    </source>
</evidence>
<evidence type="ECO:0000256" key="2">
    <source>
        <dbReference type="ARBA" id="ARBA00005135"/>
    </source>
</evidence>
<keyword evidence="9" id="KW-1133">Transmembrane helix</keyword>
<name>T1BZ87_9ZZZZ</name>
<gene>
    <name evidence="10" type="ORF">B2A_04397</name>
</gene>
<evidence type="ECO:0000256" key="8">
    <source>
        <dbReference type="ARBA" id="ARBA00023299"/>
    </source>
</evidence>
<dbReference type="GO" id="GO:0036424">
    <property type="term" value="F:L-phosphoserine phosphatase activity"/>
    <property type="evidence" value="ECO:0007669"/>
    <property type="project" value="TreeGrafter"/>
</dbReference>
<comment type="caution">
    <text evidence="10">The sequence shown here is derived from an EMBL/GenBank/DDBJ whole genome shotgun (WGS) entry which is preliminary data.</text>
</comment>
<keyword evidence="9" id="KW-0812">Transmembrane</keyword>
<sequence length="165" mass="18602">ITEWLDAKPDLCASDINAILSRIEIREGTIEALNLLRDYGFVVAVVSGGLYMLAEMINLSFRFDKILANKLSFDKRGNLIRDGEIMVNPTAKGINVNDLIEQYSVGRENTVSIGDTPNDESMFRVTQRSILINPDDNYLNPFGTTIFSEDLLVVAEQILKEFRIR</sequence>
<evidence type="ECO:0000313" key="10">
    <source>
        <dbReference type="EMBL" id="EQD58349.1"/>
    </source>
</evidence>
<keyword evidence="8" id="KW-0718">Serine biosynthesis</keyword>
<dbReference type="InterPro" id="IPR023214">
    <property type="entry name" value="HAD_sf"/>
</dbReference>
<evidence type="ECO:0000256" key="7">
    <source>
        <dbReference type="ARBA" id="ARBA00022842"/>
    </source>
</evidence>
<dbReference type="GO" id="GO:0005737">
    <property type="term" value="C:cytoplasm"/>
    <property type="evidence" value="ECO:0007669"/>
    <property type="project" value="TreeGrafter"/>
</dbReference>
<evidence type="ECO:0000256" key="5">
    <source>
        <dbReference type="ARBA" id="ARBA00022723"/>
    </source>
</evidence>
<dbReference type="EC" id="3.1.3.3" evidence="3"/>
<keyword evidence="5" id="KW-0479">Metal-binding</keyword>
<dbReference type="PANTHER" id="PTHR43344">
    <property type="entry name" value="PHOSPHOSERINE PHOSPHATASE"/>
    <property type="match status" value="1"/>
</dbReference>
<dbReference type="InterPro" id="IPR050582">
    <property type="entry name" value="HAD-like_SerB"/>
</dbReference>
<dbReference type="Gene3D" id="3.40.50.1000">
    <property type="entry name" value="HAD superfamily/HAD-like"/>
    <property type="match status" value="1"/>
</dbReference>
<reference evidence="10" key="1">
    <citation type="submission" date="2013-08" db="EMBL/GenBank/DDBJ databases">
        <authorList>
            <person name="Mendez C."/>
            <person name="Richter M."/>
            <person name="Ferrer M."/>
            <person name="Sanchez J."/>
        </authorList>
    </citation>
    <scope>NUCLEOTIDE SEQUENCE</scope>
</reference>
<protein>
    <recommendedName>
        <fullName evidence="3">phosphoserine phosphatase</fullName>
        <ecNumber evidence="3">3.1.3.3</ecNumber>
    </recommendedName>
</protein>
<dbReference type="GO" id="GO:0000287">
    <property type="term" value="F:magnesium ion binding"/>
    <property type="evidence" value="ECO:0007669"/>
    <property type="project" value="TreeGrafter"/>
</dbReference>
<feature type="non-terminal residue" evidence="10">
    <location>
        <position position="1"/>
    </location>
</feature>
<evidence type="ECO:0000256" key="3">
    <source>
        <dbReference type="ARBA" id="ARBA00012640"/>
    </source>
</evidence>
<evidence type="ECO:0000256" key="9">
    <source>
        <dbReference type="SAM" id="Phobius"/>
    </source>
</evidence>
<dbReference type="EMBL" id="AUZZ01002950">
    <property type="protein sequence ID" value="EQD58349.1"/>
    <property type="molecule type" value="Genomic_DNA"/>
</dbReference>
<dbReference type="Pfam" id="PF08282">
    <property type="entry name" value="Hydrolase_3"/>
    <property type="match status" value="1"/>
</dbReference>
<proteinExistence type="predicted"/>